<evidence type="ECO:0000256" key="2">
    <source>
        <dbReference type="ARBA" id="ARBA00006247"/>
    </source>
</evidence>
<dbReference type="Pfam" id="PF01546">
    <property type="entry name" value="Peptidase_M20"/>
    <property type="match status" value="1"/>
</dbReference>
<dbReference type="PANTHER" id="PTHR43808">
    <property type="entry name" value="ACETYLORNITHINE DEACETYLASE"/>
    <property type="match status" value="1"/>
</dbReference>
<dbReference type="Pfam" id="PF07687">
    <property type="entry name" value="M20_dimer"/>
    <property type="match status" value="1"/>
</dbReference>
<dbReference type="SUPFAM" id="SSF55031">
    <property type="entry name" value="Bacterial exopeptidase dimerisation domain"/>
    <property type="match status" value="1"/>
</dbReference>
<dbReference type="STRING" id="1423750.FC89_GL002425"/>
<keyword evidence="4" id="KW-0378">Hydrolase</keyword>
<dbReference type="GO" id="GO:0046872">
    <property type="term" value="F:metal ion binding"/>
    <property type="evidence" value="ECO:0007669"/>
    <property type="project" value="UniProtKB-KW"/>
</dbReference>
<evidence type="ECO:0000256" key="1">
    <source>
        <dbReference type="ARBA" id="ARBA00001947"/>
    </source>
</evidence>
<dbReference type="OrthoDB" id="9792335at2"/>
<sequence length="412" mass="45753">MNEVEEILQKIIQIRDDGACETRVADYLIRLLQIHDIKTRVIRFSGNCSGFIAEIGNNRGPVLAFVGHEDTTLLDNSTEQATVPANDSKIDRKIYGQEVAGLEVSLAAAVFALIELKEKKVPLKGKFRVYGTIGNENSTVGIRKMIAAGLASDLDALVVSEPSGMKIQTLAKIAPKLEKLGIISKNDAVELLKRNQIVEQHFLESARRGALSYDVISQGKATQSSSCVEANAINSLLAFIQEQNTYFENLSNQESLILGPTTPVITKISGSKQLRTMPEKAKLSVFVRTIPEISNEQLIKQLEQIIKKINLKFSAKLSLKINFKHEPLILSPDSRISQITRKVSEQQLHQKLTFIGTANGKNASQFVRTNPRLDVLVIGPGNASYQVNQYVNSKVFRNFIKIYEEVTTEYLQ</sequence>
<dbReference type="SUPFAM" id="SSF53187">
    <property type="entry name" value="Zn-dependent exopeptidases"/>
    <property type="match status" value="1"/>
</dbReference>
<evidence type="ECO:0000313" key="8">
    <source>
        <dbReference type="Proteomes" id="UP000051451"/>
    </source>
</evidence>
<dbReference type="GO" id="GO:0016787">
    <property type="term" value="F:hydrolase activity"/>
    <property type="evidence" value="ECO:0007669"/>
    <property type="project" value="UniProtKB-KW"/>
</dbReference>
<organism evidence="7 8">
    <name type="scientific">Liquorilactobacillus ghanensis DSM 18630</name>
    <dbReference type="NCBI Taxonomy" id="1423750"/>
    <lineage>
        <taxon>Bacteria</taxon>
        <taxon>Bacillati</taxon>
        <taxon>Bacillota</taxon>
        <taxon>Bacilli</taxon>
        <taxon>Lactobacillales</taxon>
        <taxon>Lactobacillaceae</taxon>
        <taxon>Liquorilactobacillus</taxon>
    </lineage>
</organism>
<accession>A0A0R1VMJ6</accession>
<reference evidence="7 8" key="1">
    <citation type="journal article" date="2015" name="Genome Announc.">
        <title>Expanding the biotechnology potential of lactobacilli through comparative genomics of 213 strains and associated genera.</title>
        <authorList>
            <person name="Sun Z."/>
            <person name="Harris H.M."/>
            <person name="McCann A."/>
            <person name="Guo C."/>
            <person name="Argimon S."/>
            <person name="Zhang W."/>
            <person name="Yang X."/>
            <person name="Jeffery I.B."/>
            <person name="Cooney J.C."/>
            <person name="Kagawa T.F."/>
            <person name="Liu W."/>
            <person name="Song Y."/>
            <person name="Salvetti E."/>
            <person name="Wrobel A."/>
            <person name="Rasinkangas P."/>
            <person name="Parkhill J."/>
            <person name="Rea M.C."/>
            <person name="O'Sullivan O."/>
            <person name="Ritari J."/>
            <person name="Douillard F.P."/>
            <person name="Paul Ross R."/>
            <person name="Yang R."/>
            <person name="Briner A.E."/>
            <person name="Felis G.E."/>
            <person name="de Vos W.M."/>
            <person name="Barrangou R."/>
            <person name="Klaenhammer T.R."/>
            <person name="Caufield P.W."/>
            <person name="Cui Y."/>
            <person name="Zhang H."/>
            <person name="O'Toole P.W."/>
        </authorList>
    </citation>
    <scope>NUCLEOTIDE SEQUENCE [LARGE SCALE GENOMIC DNA]</scope>
    <source>
        <strain evidence="7 8">DSM 18630</strain>
    </source>
</reference>
<keyword evidence="8" id="KW-1185">Reference proteome</keyword>
<evidence type="ECO:0000313" key="7">
    <source>
        <dbReference type="EMBL" id="KRM04022.1"/>
    </source>
</evidence>
<evidence type="ECO:0000256" key="5">
    <source>
        <dbReference type="ARBA" id="ARBA00022833"/>
    </source>
</evidence>
<evidence type="ECO:0000259" key="6">
    <source>
        <dbReference type="Pfam" id="PF07687"/>
    </source>
</evidence>
<dbReference type="PATRIC" id="fig|1423750.3.peg.2467"/>
<dbReference type="InterPro" id="IPR011650">
    <property type="entry name" value="Peptidase_M20_dimer"/>
</dbReference>
<evidence type="ECO:0000256" key="4">
    <source>
        <dbReference type="ARBA" id="ARBA00022801"/>
    </source>
</evidence>
<comment type="similarity">
    <text evidence="2">Belongs to the peptidase M20A family.</text>
</comment>
<dbReference type="InterPro" id="IPR036264">
    <property type="entry name" value="Bact_exopeptidase_dim_dom"/>
</dbReference>
<dbReference type="Gene3D" id="3.40.630.10">
    <property type="entry name" value="Zn peptidases"/>
    <property type="match status" value="2"/>
</dbReference>
<dbReference type="AlphaFoldDB" id="A0A0R1VMJ6"/>
<comment type="caution">
    <text evidence="7">The sequence shown here is derived from an EMBL/GenBank/DDBJ whole genome shotgun (WGS) entry which is preliminary data.</text>
</comment>
<dbReference type="Proteomes" id="UP000051451">
    <property type="component" value="Unassembled WGS sequence"/>
</dbReference>
<comment type="cofactor">
    <cofactor evidence="1">
        <name>Zn(2+)</name>
        <dbReference type="ChEBI" id="CHEBI:29105"/>
    </cofactor>
</comment>
<dbReference type="RefSeq" id="WP_057872760.1">
    <property type="nucleotide sequence ID" value="NZ_AZGB01000030.1"/>
</dbReference>
<feature type="domain" description="Peptidase M20 dimerisation" evidence="6">
    <location>
        <begin position="206"/>
        <end position="311"/>
    </location>
</feature>
<proteinExistence type="inferred from homology"/>
<dbReference type="InterPro" id="IPR002933">
    <property type="entry name" value="Peptidase_M20"/>
</dbReference>
<keyword evidence="5" id="KW-0862">Zinc</keyword>
<dbReference type="PANTHER" id="PTHR43808:SF8">
    <property type="entry name" value="PEPTIDASE M20 DIMERISATION DOMAIN-CONTAINING PROTEIN"/>
    <property type="match status" value="1"/>
</dbReference>
<keyword evidence="3" id="KW-0479">Metal-binding</keyword>
<protein>
    <submittedName>
        <fullName evidence="7">Succinyl-diaminopimelate desuccinylase</fullName>
    </submittedName>
</protein>
<name>A0A0R1VMJ6_9LACO</name>
<dbReference type="InterPro" id="IPR050072">
    <property type="entry name" value="Peptidase_M20A"/>
</dbReference>
<dbReference type="Gene3D" id="3.30.70.360">
    <property type="match status" value="1"/>
</dbReference>
<dbReference type="NCBIfam" id="NF006365">
    <property type="entry name" value="PRK08588.1"/>
    <property type="match status" value="1"/>
</dbReference>
<evidence type="ECO:0000256" key="3">
    <source>
        <dbReference type="ARBA" id="ARBA00022723"/>
    </source>
</evidence>
<dbReference type="EMBL" id="AZGB01000030">
    <property type="protein sequence ID" value="KRM04022.1"/>
    <property type="molecule type" value="Genomic_DNA"/>
</dbReference>
<dbReference type="GeneID" id="98320075"/>
<gene>
    <name evidence="7" type="ORF">FC89_GL002425</name>
</gene>